<dbReference type="KEGG" id="chu:CHU_2191"/>
<dbReference type="EMBL" id="CP000383">
    <property type="protein sequence ID" value="ABG59454.1"/>
    <property type="molecule type" value="Genomic_DNA"/>
</dbReference>
<evidence type="ECO:0000313" key="1">
    <source>
        <dbReference type="EMBL" id="ABG59454.1"/>
    </source>
</evidence>
<name>A0A6N4SSR1_CYTH3</name>
<protein>
    <submittedName>
        <fullName evidence="1">Uncharacterized protein</fullName>
    </submittedName>
</protein>
<dbReference type="AlphaFoldDB" id="A0A6N4SSR1"/>
<dbReference type="Proteomes" id="UP000001822">
    <property type="component" value="Chromosome"/>
</dbReference>
<evidence type="ECO:0000313" key="2">
    <source>
        <dbReference type="Proteomes" id="UP000001822"/>
    </source>
</evidence>
<organism evidence="1 2">
    <name type="scientific">Cytophaga hutchinsonii (strain ATCC 33406 / DSM 1761 / CIP 103989 / NBRC 15051 / NCIMB 9469 / D465)</name>
    <dbReference type="NCBI Taxonomy" id="269798"/>
    <lineage>
        <taxon>Bacteria</taxon>
        <taxon>Pseudomonadati</taxon>
        <taxon>Bacteroidota</taxon>
        <taxon>Cytophagia</taxon>
        <taxon>Cytophagales</taxon>
        <taxon>Cytophagaceae</taxon>
        <taxon>Cytophaga</taxon>
    </lineage>
</organism>
<reference evidence="1 2" key="1">
    <citation type="journal article" date="2007" name="Appl. Environ. Microbiol.">
        <title>Genome sequence of the cellulolytic gliding bacterium Cytophaga hutchinsonii.</title>
        <authorList>
            <person name="Xie G."/>
            <person name="Bruce D.C."/>
            <person name="Challacombe J.F."/>
            <person name="Chertkov O."/>
            <person name="Detter J.C."/>
            <person name="Gilna P."/>
            <person name="Han C.S."/>
            <person name="Lucas S."/>
            <person name="Misra M."/>
            <person name="Myers G.L."/>
            <person name="Richardson P."/>
            <person name="Tapia R."/>
            <person name="Thayer N."/>
            <person name="Thompson L.S."/>
            <person name="Brettin T.S."/>
            <person name="Henrissat B."/>
            <person name="Wilson D.B."/>
            <person name="McBride M.J."/>
        </authorList>
    </citation>
    <scope>NUCLEOTIDE SEQUENCE [LARGE SCALE GENOMIC DNA]</scope>
    <source>
        <strain evidence="2">ATCC 33406 / DSM 1761 / CIP 103989 / NBRC 15051 / NCIMB 9469 / D465</strain>
    </source>
</reference>
<sequence>MANGWNQWFRKLYKAIYQNMKLFNFKQSQPNMQQAIKDLADHIPEFYKNHKQFTDYSEFLNNRA</sequence>
<gene>
    <name evidence="1" type="ordered locus">CHU_2191</name>
</gene>
<keyword evidence="2" id="KW-1185">Reference proteome</keyword>
<proteinExistence type="predicted"/>
<accession>A0A6N4SSR1</accession>